<protein>
    <submittedName>
        <fullName evidence="2">Uncharacterized protein</fullName>
    </submittedName>
</protein>
<organism evidence="2 3">
    <name type="scientific">Sphagnum troendelagicum</name>
    <dbReference type="NCBI Taxonomy" id="128251"/>
    <lineage>
        <taxon>Eukaryota</taxon>
        <taxon>Viridiplantae</taxon>
        <taxon>Streptophyta</taxon>
        <taxon>Embryophyta</taxon>
        <taxon>Bryophyta</taxon>
        <taxon>Sphagnophytina</taxon>
        <taxon>Sphagnopsida</taxon>
        <taxon>Sphagnales</taxon>
        <taxon>Sphagnaceae</taxon>
        <taxon>Sphagnum</taxon>
    </lineage>
</organism>
<dbReference type="Proteomes" id="UP001497512">
    <property type="component" value="Chromosome 6"/>
</dbReference>
<reference evidence="2" key="1">
    <citation type="submission" date="2024-02" db="EMBL/GenBank/DDBJ databases">
        <authorList>
            <consortium name="ELIXIR-Norway"/>
            <consortium name="Elixir Norway"/>
        </authorList>
    </citation>
    <scope>NUCLEOTIDE SEQUENCE</scope>
</reference>
<dbReference type="EMBL" id="OZ019898">
    <property type="protein sequence ID" value="CAK9229012.1"/>
    <property type="molecule type" value="Genomic_DNA"/>
</dbReference>
<evidence type="ECO:0000313" key="3">
    <source>
        <dbReference type="Proteomes" id="UP001497512"/>
    </source>
</evidence>
<feature type="compositionally biased region" description="Polar residues" evidence="1">
    <location>
        <begin position="60"/>
        <end position="82"/>
    </location>
</feature>
<keyword evidence="3" id="KW-1185">Reference proteome</keyword>
<sequence length="140" mass="14640">MRSRSICRLYICGECTYCNQASVYHGYKFLDGKTGVEPEESELVASVELGHVQVLEGQEVDTSSSSPNYVEQSPGNHSTAGSSGHPACPTSESAHTPSAAVPIPPPVSSCPATASVNGLLAGPSTEDEQQIERSTICDAL</sequence>
<proteinExistence type="predicted"/>
<evidence type="ECO:0000313" key="2">
    <source>
        <dbReference type="EMBL" id="CAK9229012.1"/>
    </source>
</evidence>
<name>A0ABP0USJ5_9BRYO</name>
<gene>
    <name evidence="2" type="ORF">CSSPTR1EN2_LOCUS19520</name>
</gene>
<accession>A0ABP0USJ5</accession>
<feature type="region of interest" description="Disordered" evidence="1">
    <location>
        <begin position="58"/>
        <end position="140"/>
    </location>
</feature>
<evidence type="ECO:0000256" key="1">
    <source>
        <dbReference type="SAM" id="MobiDB-lite"/>
    </source>
</evidence>